<dbReference type="STRING" id="1293045.H663_10795"/>
<dbReference type="EMBL" id="LFYT02000038">
    <property type="protein sequence ID" value="PVE41155.1"/>
    <property type="molecule type" value="Genomic_DNA"/>
</dbReference>
<accession>A0A2T7U8Z1</accession>
<dbReference type="AlphaFoldDB" id="A0A2T7U8Z1"/>
<name>A0A2T7U8Z1_9BURK</name>
<organism evidence="1 2">
    <name type="scientific">Limnohabitans planktonicus II-D5</name>
    <dbReference type="NCBI Taxonomy" id="1293045"/>
    <lineage>
        <taxon>Bacteria</taxon>
        <taxon>Pseudomonadati</taxon>
        <taxon>Pseudomonadota</taxon>
        <taxon>Betaproteobacteria</taxon>
        <taxon>Burkholderiales</taxon>
        <taxon>Comamonadaceae</taxon>
        <taxon>Limnohabitans</taxon>
    </lineage>
</organism>
<dbReference type="InterPro" id="IPR018490">
    <property type="entry name" value="cNMP-bd_dom_sf"/>
</dbReference>
<gene>
    <name evidence="1" type="ORF">H663_018760</name>
</gene>
<dbReference type="Proteomes" id="UP000037507">
    <property type="component" value="Unassembled WGS sequence"/>
</dbReference>
<dbReference type="SUPFAM" id="SSF51206">
    <property type="entry name" value="cAMP-binding domain-like"/>
    <property type="match status" value="1"/>
</dbReference>
<dbReference type="Gene3D" id="2.60.120.10">
    <property type="entry name" value="Jelly Rolls"/>
    <property type="match status" value="1"/>
</dbReference>
<comment type="caution">
    <text evidence="1">The sequence shown here is derived from an EMBL/GenBank/DDBJ whole genome shotgun (WGS) entry which is preliminary data.</text>
</comment>
<keyword evidence="2" id="KW-1185">Reference proteome</keyword>
<reference evidence="1" key="1">
    <citation type="submission" date="2017-04" db="EMBL/GenBank/DDBJ databases">
        <title>Unexpected and diverse lifestyles within the genus Limnohabitans.</title>
        <authorList>
            <person name="Kasalicky V."/>
            <person name="Mehrshad M."/>
            <person name="Andrei S.-A."/>
            <person name="Salcher M."/>
            <person name="Kratochvilova H."/>
            <person name="Simek K."/>
            <person name="Ghai R."/>
        </authorList>
    </citation>
    <scope>NUCLEOTIDE SEQUENCE [LARGE SCALE GENOMIC DNA]</scope>
    <source>
        <strain evidence="1">II-D5</strain>
    </source>
</reference>
<sequence length="201" mass="23044">MNYPLEIHPAGQAPCTVCEPGWLISLCADVRMRHYWDGLPRINLAAGQAWCTGAESDAVCWVETGLLATVFADAQGRERVHHFHSAAHWLTPPFGLPAQDWRIEAQVPSRLLVMDARQLDEAKLLDKRVHDWMLQALMAERQRLIQREHQWLMFSAAERYLKVLQEAPGWLEQVPQHRLASYLGVTDVALSRIRRRLKTGH</sequence>
<evidence type="ECO:0008006" key="3">
    <source>
        <dbReference type="Google" id="ProtNLM"/>
    </source>
</evidence>
<protein>
    <recommendedName>
        <fullName evidence="3">Crp/Fnr family transcriptional regulator</fullName>
    </recommendedName>
</protein>
<evidence type="ECO:0000313" key="1">
    <source>
        <dbReference type="EMBL" id="PVE41155.1"/>
    </source>
</evidence>
<evidence type="ECO:0000313" key="2">
    <source>
        <dbReference type="Proteomes" id="UP000037507"/>
    </source>
</evidence>
<proteinExistence type="predicted"/>
<dbReference type="InterPro" id="IPR014710">
    <property type="entry name" value="RmlC-like_jellyroll"/>
</dbReference>